<keyword evidence="1" id="KW-0732">Signal</keyword>
<dbReference type="Proteomes" id="UP000790347">
    <property type="component" value="Unassembled WGS sequence"/>
</dbReference>
<feature type="chain" id="PRO_5038276898" evidence="1">
    <location>
        <begin position="30"/>
        <end position="161"/>
    </location>
</feature>
<proteinExistence type="predicted"/>
<evidence type="ECO:0000256" key="1">
    <source>
        <dbReference type="SAM" id="SignalP"/>
    </source>
</evidence>
<dbReference type="EMBL" id="ASGP02000007">
    <property type="protein sequence ID" value="KAH9497556.1"/>
    <property type="molecule type" value="Genomic_DNA"/>
</dbReference>
<evidence type="ECO:0000313" key="2">
    <source>
        <dbReference type="EMBL" id="KAH7645556.1"/>
    </source>
</evidence>
<organism evidence="3 4">
    <name type="scientific">Dermatophagoides farinae</name>
    <name type="common">American house dust mite</name>
    <dbReference type="NCBI Taxonomy" id="6954"/>
    <lineage>
        <taxon>Eukaryota</taxon>
        <taxon>Metazoa</taxon>
        <taxon>Ecdysozoa</taxon>
        <taxon>Arthropoda</taxon>
        <taxon>Chelicerata</taxon>
        <taxon>Arachnida</taxon>
        <taxon>Acari</taxon>
        <taxon>Acariformes</taxon>
        <taxon>Sarcoptiformes</taxon>
        <taxon>Astigmata</taxon>
        <taxon>Psoroptidia</taxon>
        <taxon>Analgoidea</taxon>
        <taxon>Pyroglyphidae</taxon>
        <taxon>Dermatophagoidinae</taxon>
        <taxon>Dermatophagoides</taxon>
    </lineage>
</organism>
<dbReference type="EMBL" id="SDOV01000001">
    <property type="protein sequence ID" value="KAH7645556.1"/>
    <property type="molecule type" value="Genomic_DNA"/>
</dbReference>
<feature type="signal peptide" evidence="1">
    <location>
        <begin position="1"/>
        <end position="29"/>
    </location>
</feature>
<reference evidence="3" key="1">
    <citation type="submission" date="2013-05" db="EMBL/GenBank/DDBJ databases">
        <authorList>
            <person name="Yim A.K.Y."/>
            <person name="Chan T.F."/>
            <person name="Ji K.M."/>
            <person name="Liu X.Y."/>
            <person name="Zhou J.W."/>
            <person name="Li R.Q."/>
            <person name="Yang K.Y."/>
            <person name="Li J."/>
            <person name="Li M."/>
            <person name="Law P.T.W."/>
            <person name="Wu Y.L."/>
            <person name="Cai Z.L."/>
            <person name="Qin H."/>
            <person name="Bao Y."/>
            <person name="Leung R.K.K."/>
            <person name="Ng P.K.S."/>
            <person name="Zou J."/>
            <person name="Zhong X.J."/>
            <person name="Ran P.X."/>
            <person name="Zhong N.S."/>
            <person name="Liu Z.G."/>
            <person name="Tsui S.K.W."/>
        </authorList>
    </citation>
    <scope>NUCLEOTIDE SEQUENCE</scope>
    <source>
        <strain evidence="3">Derf</strain>
        <tissue evidence="3">Whole organism</tissue>
    </source>
</reference>
<sequence>MAFHCHSLLSILIIISALILNEYLTNVSSQNNSTENCICDVKYFGQYCGITLNEKNPNNECSTNMYLCGKSNLKSIAVLLKTCKPGVNCDQRLNGGNACYQNAKCYCPPQLARKKKYCGSDLQGADCKADIIYRCPMVRRYQASPEDACPFGCEDGKCMTQ</sequence>
<evidence type="ECO:0000313" key="4">
    <source>
        <dbReference type="Proteomes" id="UP000790347"/>
    </source>
</evidence>
<accession>A0A922HMK0</accession>
<evidence type="ECO:0000313" key="3">
    <source>
        <dbReference type="EMBL" id="KAH9497556.1"/>
    </source>
</evidence>
<dbReference type="Proteomes" id="UP000828236">
    <property type="component" value="Unassembled WGS sequence"/>
</dbReference>
<comment type="caution">
    <text evidence="3">The sequence shown here is derived from an EMBL/GenBank/DDBJ whole genome shotgun (WGS) entry which is preliminary data.</text>
</comment>
<name>A0A922HMK0_DERFA</name>
<reference evidence="3" key="4">
    <citation type="journal article" date="2022" name="Res Sq">
        <title>Comparative Genomics Reveals Insights into the Divergent Evolution of Astigmatic Mites and Household Pest Adaptations.</title>
        <authorList>
            <person name="Xiong Q."/>
            <person name="Wan A.T.-Y."/>
            <person name="Liu X.-Y."/>
            <person name="Fung C.S.-H."/>
            <person name="Xiao X."/>
            <person name="Malainual N."/>
            <person name="Hou J."/>
            <person name="Wang L."/>
            <person name="Wang M."/>
            <person name="Yang K."/>
            <person name="Cui Y."/>
            <person name="Leung E."/>
            <person name="Nong W."/>
            <person name="Shin S.-K."/>
            <person name="Au S."/>
            <person name="Jeong K.Y."/>
            <person name="Chew F.T."/>
            <person name="Hui J."/>
            <person name="Leung T.F."/>
            <person name="Tungtrongchitr A."/>
            <person name="Zhong N."/>
            <person name="Liu Z."/>
            <person name="Tsui S."/>
        </authorList>
    </citation>
    <scope>NUCLEOTIDE SEQUENCE</scope>
    <source>
        <strain evidence="3">Derf</strain>
        <tissue evidence="3">Whole organism</tissue>
    </source>
</reference>
<reference evidence="2" key="3">
    <citation type="journal article" date="2021" name="World Allergy Organ. J.">
        <title>Chromosome-level assembly of Dermatophagoides farinae genome and transcriptome reveals two novel allergens Der f 37 and Der f 39.</title>
        <authorList>
            <person name="Chen J."/>
            <person name="Cai Z."/>
            <person name="Fan D."/>
            <person name="Hu J."/>
            <person name="Hou Y."/>
            <person name="He Y."/>
            <person name="Zhang Z."/>
            <person name="Zhao Z."/>
            <person name="Gao P."/>
            <person name="Hu W."/>
            <person name="Sun J."/>
            <person name="Li J."/>
            <person name="Ji K."/>
        </authorList>
    </citation>
    <scope>NUCLEOTIDE SEQUENCE</scope>
    <source>
        <strain evidence="2">JKM2019</strain>
    </source>
</reference>
<reference evidence="2" key="2">
    <citation type="submission" date="2020-06" db="EMBL/GenBank/DDBJ databases">
        <authorList>
            <person name="Ji K."/>
            <person name="Li J."/>
        </authorList>
    </citation>
    <scope>NUCLEOTIDE SEQUENCE</scope>
    <source>
        <strain evidence="2">JKM2019</strain>
        <tissue evidence="2">Whole body</tissue>
    </source>
</reference>
<dbReference type="AlphaFoldDB" id="A0A922HMK0"/>
<keyword evidence="4" id="KW-1185">Reference proteome</keyword>
<protein>
    <submittedName>
        <fullName evidence="3">Uncharacterized protein</fullName>
    </submittedName>
</protein>
<dbReference type="OrthoDB" id="6491659at2759"/>
<gene>
    <name evidence="3" type="ORF">DERF_013533</name>
    <name evidence="2" type="ORF">HUG17_1094</name>
</gene>